<dbReference type="PANTHER" id="PTHR27001:SF931">
    <property type="entry name" value="OS11G0664100 PROTEIN"/>
    <property type="match status" value="1"/>
</dbReference>
<name>A0AAV6WS68_9LAMI</name>
<dbReference type="InterPro" id="IPR011009">
    <property type="entry name" value="Kinase-like_dom_sf"/>
</dbReference>
<comment type="caution">
    <text evidence="5">The sequence shown here is derived from an EMBL/GenBank/DDBJ whole genome shotgun (WGS) entry which is preliminary data.</text>
</comment>
<evidence type="ECO:0000256" key="1">
    <source>
        <dbReference type="ARBA" id="ARBA00022741"/>
    </source>
</evidence>
<feature type="region of interest" description="Disordered" evidence="3">
    <location>
        <begin position="194"/>
        <end position="219"/>
    </location>
</feature>
<evidence type="ECO:0000313" key="5">
    <source>
        <dbReference type="EMBL" id="KAG8373886.1"/>
    </source>
</evidence>
<proteinExistence type="predicted"/>
<dbReference type="GO" id="GO:0005886">
    <property type="term" value="C:plasma membrane"/>
    <property type="evidence" value="ECO:0007669"/>
    <property type="project" value="TreeGrafter"/>
</dbReference>
<feature type="domain" description="Protein kinase" evidence="4">
    <location>
        <begin position="1"/>
        <end position="281"/>
    </location>
</feature>
<reference evidence="5" key="1">
    <citation type="submission" date="2019-10" db="EMBL/GenBank/DDBJ databases">
        <authorList>
            <person name="Zhang R."/>
            <person name="Pan Y."/>
            <person name="Wang J."/>
            <person name="Ma R."/>
            <person name="Yu S."/>
        </authorList>
    </citation>
    <scope>NUCLEOTIDE SEQUENCE</scope>
    <source>
        <strain evidence="5">LA-IB0</strain>
        <tissue evidence="5">Leaf</tissue>
    </source>
</reference>
<evidence type="ECO:0000313" key="6">
    <source>
        <dbReference type="Proteomes" id="UP000826271"/>
    </source>
</evidence>
<evidence type="ECO:0000256" key="2">
    <source>
        <dbReference type="ARBA" id="ARBA00022840"/>
    </source>
</evidence>
<dbReference type="Gene3D" id="1.10.510.10">
    <property type="entry name" value="Transferase(Phosphotransferase) domain 1"/>
    <property type="match status" value="1"/>
</dbReference>
<keyword evidence="1" id="KW-0547">Nucleotide-binding</keyword>
<dbReference type="PANTHER" id="PTHR27001">
    <property type="entry name" value="OS01G0253100 PROTEIN"/>
    <property type="match status" value="1"/>
</dbReference>
<dbReference type="AlphaFoldDB" id="A0AAV6WS68"/>
<dbReference type="Proteomes" id="UP000826271">
    <property type="component" value="Unassembled WGS sequence"/>
</dbReference>
<dbReference type="EMBL" id="WHWC01000011">
    <property type="protein sequence ID" value="KAG8373886.1"/>
    <property type="molecule type" value="Genomic_DNA"/>
</dbReference>
<dbReference type="Gene3D" id="3.30.200.20">
    <property type="entry name" value="Phosphorylase Kinase, domain 1"/>
    <property type="match status" value="1"/>
</dbReference>
<evidence type="ECO:0000259" key="4">
    <source>
        <dbReference type="PROSITE" id="PS50011"/>
    </source>
</evidence>
<evidence type="ECO:0000256" key="3">
    <source>
        <dbReference type="SAM" id="MobiDB-lite"/>
    </source>
</evidence>
<dbReference type="GO" id="GO:0005524">
    <property type="term" value="F:ATP binding"/>
    <property type="evidence" value="ECO:0007669"/>
    <property type="project" value="UniProtKB-KW"/>
</dbReference>
<dbReference type="PROSITE" id="PS50011">
    <property type="entry name" value="PROTEIN_KINASE_DOM"/>
    <property type="match status" value="1"/>
</dbReference>
<dbReference type="GO" id="GO:0004672">
    <property type="term" value="F:protein kinase activity"/>
    <property type="evidence" value="ECO:0007669"/>
    <property type="project" value="InterPro"/>
</dbReference>
<keyword evidence="2" id="KW-0067">ATP-binding</keyword>
<protein>
    <recommendedName>
        <fullName evidence="4">Protein kinase domain-containing protein</fullName>
    </recommendedName>
</protein>
<dbReference type="InterPro" id="IPR000719">
    <property type="entry name" value="Prot_kinase_dom"/>
</dbReference>
<gene>
    <name evidence="5" type="ORF">BUALT_Bualt11G0071900</name>
</gene>
<sequence>MDPAFFGSSKYENLMEYTNSFSAENLIGDFKFGKIYRGNIERGYEIIQPVTVKIWDTSSDVICDNELRLMLVADDFNWLRRIKVGLWFARIVEFFHSRSPPFEPFVIHNINANHILLDEDYIPKLFDFGLMTGGGIFPEEPQDEKTCGRDDVFGFGLLLLSLISKRIISEEDAVKSIKSEGCYWKSGSSVIGNKKPKLQHTSTTEIHSKKSEAPALPEQKASLSPIHGSLEADPYFDACDGSQVVELVLDCLKSVPDQRPSMKQVVQRLEKLQIAQNHADLLEFKPKPSRYWF</sequence>
<accession>A0AAV6WS68</accession>
<organism evidence="5 6">
    <name type="scientific">Buddleja alternifolia</name>
    <dbReference type="NCBI Taxonomy" id="168488"/>
    <lineage>
        <taxon>Eukaryota</taxon>
        <taxon>Viridiplantae</taxon>
        <taxon>Streptophyta</taxon>
        <taxon>Embryophyta</taxon>
        <taxon>Tracheophyta</taxon>
        <taxon>Spermatophyta</taxon>
        <taxon>Magnoliopsida</taxon>
        <taxon>eudicotyledons</taxon>
        <taxon>Gunneridae</taxon>
        <taxon>Pentapetalae</taxon>
        <taxon>asterids</taxon>
        <taxon>lamiids</taxon>
        <taxon>Lamiales</taxon>
        <taxon>Scrophulariaceae</taxon>
        <taxon>Buddlejeae</taxon>
        <taxon>Buddleja</taxon>
    </lineage>
</organism>
<dbReference type="SUPFAM" id="SSF56112">
    <property type="entry name" value="Protein kinase-like (PK-like)"/>
    <property type="match status" value="1"/>
</dbReference>
<keyword evidence="6" id="KW-1185">Reference proteome</keyword>